<dbReference type="InterPro" id="IPR006504">
    <property type="entry name" value="Tscrpt_reg_Spx/MgsR"/>
</dbReference>
<organism evidence="2 3">
    <name type="scientific">Ruminococcus flavefaciens</name>
    <dbReference type="NCBI Taxonomy" id="1265"/>
    <lineage>
        <taxon>Bacteria</taxon>
        <taxon>Bacillati</taxon>
        <taxon>Bacillota</taxon>
        <taxon>Clostridia</taxon>
        <taxon>Eubacteriales</taxon>
        <taxon>Oscillospiraceae</taxon>
        <taxon>Ruminococcus</taxon>
    </lineage>
</organism>
<dbReference type="InterPro" id="IPR036249">
    <property type="entry name" value="Thioredoxin-like_sf"/>
</dbReference>
<dbReference type="PANTHER" id="PTHR30041">
    <property type="entry name" value="ARSENATE REDUCTASE"/>
    <property type="match status" value="1"/>
</dbReference>
<dbReference type="Pfam" id="PF03960">
    <property type="entry name" value="ArsC"/>
    <property type="match status" value="1"/>
</dbReference>
<accession>A0A1K1LYV1</accession>
<sequence length="116" mass="13662">MKFICYPKCTTCQKAKKWLDDKGISYELRDIKENNPTEKELREWYKKSGLPLKKFFNTSGLLYKSMELKNKLPDMSDDEQIKLLASDGMLVKRPIVVDGDNVLVGFREKEYEELFK</sequence>
<dbReference type="InterPro" id="IPR006660">
    <property type="entry name" value="Arsenate_reductase-like"/>
</dbReference>
<dbReference type="AlphaFoldDB" id="A0A1K1LYV1"/>
<dbReference type="NCBIfam" id="TIGR01617">
    <property type="entry name" value="arsC_related"/>
    <property type="match status" value="1"/>
</dbReference>
<evidence type="ECO:0000313" key="2">
    <source>
        <dbReference type="EMBL" id="SFW16023.1"/>
    </source>
</evidence>
<dbReference type="Proteomes" id="UP000183461">
    <property type="component" value="Unassembled WGS sequence"/>
</dbReference>
<protein>
    <submittedName>
        <fullName evidence="2">Arsenate reductase</fullName>
    </submittedName>
</protein>
<proteinExistence type="inferred from homology"/>
<evidence type="ECO:0000313" key="3">
    <source>
        <dbReference type="Proteomes" id="UP000183461"/>
    </source>
</evidence>
<dbReference type="CDD" id="cd03036">
    <property type="entry name" value="ArsC_like"/>
    <property type="match status" value="1"/>
</dbReference>
<dbReference type="PROSITE" id="PS51353">
    <property type="entry name" value="ARSC"/>
    <property type="match status" value="1"/>
</dbReference>
<dbReference type="PANTHER" id="PTHR30041:SF8">
    <property type="entry name" value="PROTEIN YFFB"/>
    <property type="match status" value="1"/>
</dbReference>
<dbReference type="Gene3D" id="3.40.30.10">
    <property type="entry name" value="Glutaredoxin"/>
    <property type="match status" value="1"/>
</dbReference>
<dbReference type="PROSITE" id="PS51354">
    <property type="entry name" value="GLUTAREDOXIN_2"/>
    <property type="match status" value="1"/>
</dbReference>
<name>A0A1K1LYV1_RUMFL</name>
<comment type="similarity">
    <text evidence="1">Belongs to the ArsC family.</text>
</comment>
<gene>
    <name evidence="2" type="ORF">SAMN02910280_0888</name>
</gene>
<reference evidence="3" key="1">
    <citation type="submission" date="2016-11" db="EMBL/GenBank/DDBJ databases">
        <authorList>
            <person name="Varghese N."/>
            <person name="Submissions S."/>
        </authorList>
    </citation>
    <scope>NUCLEOTIDE SEQUENCE [LARGE SCALE GENOMIC DNA]</scope>
    <source>
        <strain evidence="3">YL228</strain>
    </source>
</reference>
<dbReference type="EMBL" id="FPIP01000001">
    <property type="protein sequence ID" value="SFW16023.1"/>
    <property type="molecule type" value="Genomic_DNA"/>
</dbReference>
<evidence type="ECO:0000256" key="1">
    <source>
        <dbReference type="PROSITE-ProRule" id="PRU01282"/>
    </source>
</evidence>
<dbReference type="SUPFAM" id="SSF52833">
    <property type="entry name" value="Thioredoxin-like"/>
    <property type="match status" value="1"/>
</dbReference>
<dbReference type="RefSeq" id="WP_072299258.1">
    <property type="nucleotide sequence ID" value="NZ_FPIP01000001.1"/>
</dbReference>